<evidence type="ECO:0008006" key="3">
    <source>
        <dbReference type="Google" id="ProtNLM"/>
    </source>
</evidence>
<reference evidence="2" key="1">
    <citation type="submission" date="2012-10" db="EMBL/GenBank/DDBJ databases">
        <title>The complete genome sequence of Streptomyces collinus Tu 365.</title>
        <authorList>
            <person name="Ruckert C."/>
            <person name="Szczepanowski R."/>
            <person name="Goesmann A."/>
            <person name="Pross E.K."/>
            <person name="Musiol E.M."/>
            <person name="Blin K."/>
            <person name="Wohlleben W."/>
            <person name="Puhler A."/>
            <person name="Weber T."/>
            <person name="Kalinowski J."/>
        </authorList>
    </citation>
    <scope>NUCLEOTIDE SEQUENCE [LARGE SCALE GENOMIC DNA]</scope>
    <source>
        <strain evidence="2">DSM 40733 / Tue 365</strain>
    </source>
</reference>
<sequence length="366" mass="41275">MIRVVHRIARVADKLIGKGPLRGYLLEEVLAWLLRSSGFEVLTAADDLDTEPKVLKEDKNGLLVRGRGAWHQVDALGQFRYVPPFSLPVRLFVEAKYLTTTPVQLPTVRNGHGVIHDVNEAETTTLTAPGAGRPRTRYRYNYAIFSTSGFSPVAQDYALAHQISLIDLSTPDFAVLRDLVKNTADTVHAVLEATPAAQRPKISDMRAYLRVPLLDMNPGEAELADAIRGPLDYLAQALHSRSQLGLVLAFPAAPFVLGLASDDLYSFVDYARDHPTHTVRPRRIHQPASHPVWELRSAEHPEAYALRFSLPERIEKWIVAQDEGMPSRTRYVKRSMLSTMTLYWMHGEHAQTFQLRYEPSELRLDR</sequence>
<dbReference type="HOGENOM" id="CLU_067744_0_0_11"/>
<dbReference type="KEGG" id="sci:B446_00140"/>
<keyword evidence="2" id="KW-1185">Reference proteome</keyword>
<dbReference type="EMBL" id="CP006259">
    <property type="protein sequence ID" value="AGS66870.1"/>
    <property type="molecule type" value="Genomic_DNA"/>
</dbReference>
<dbReference type="STRING" id="1214242.B446_00140"/>
<proteinExistence type="predicted"/>
<accession>S5VEM3</accession>
<evidence type="ECO:0000313" key="1">
    <source>
        <dbReference type="EMBL" id="AGS66870.1"/>
    </source>
</evidence>
<evidence type="ECO:0000313" key="2">
    <source>
        <dbReference type="Proteomes" id="UP000015423"/>
    </source>
</evidence>
<name>S5VEM3_STRC3</name>
<reference evidence="1 2" key="2">
    <citation type="journal article" date="2013" name="J. Biotechnol.">
        <title>Complete genome sequence of the kirromycin producer Streptomyces collinus Tu 365 consisting of a linear chromosome and two linear plasmids.</title>
        <authorList>
            <person name="Ruckert C."/>
            <person name="Szczepanowski R."/>
            <person name="Albersmeier A."/>
            <person name="Goesmann A."/>
            <person name="Iftime D."/>
            <person name="Musiol E.M."/>
            <person name="Blin K."/>
            <person name="Wohlleben W."/>
            <person name="Puhler A."/>
            <person name="Kalinowski J."/>
            <person name="Weber T."/>
        </authorList>
    </citation>
    <scope>NUCLEOTIDE SEQUENCE [LARGE SCALE GENOMIC DNA]</scope>
    <source>
        <strain evidence="2">DSM 40733 / Tue 365</strain>
    </source>
</reference>
<protein>
    <recommendedName>
        <fullName evidence="3">Restriction endonuclease type IV Mrr domain-containing protein</fullName>
    </recommendedName>
</protein>
<gene>
    <name evidence="1" type="ORF">B446_00140</name>
</gene>
<dbReference type="AlphaFoldDB" id="S5VEM3"/>
<organism evidence="1 2">
    <name type="scientific">Streptomyces collinus (strain DSM 40733 / Tue 365)</name>
    <dbReference type="NCBI Taxonomy" id="1214242"/>
    <lineage>
        <taxon>Bacteria</taxon>
        <taxon>Bacillati</taxon>
        <taxon>Actinomycetota</taxon>
        <taxon>Actinomycetes</taxon>
        <taxon>Kitasatosporales</taxon>
        <taxon>Streptomycetaceae</taxon>
        <taxon>Streptomyces</taxon>
    </lineage>
</organism>
<dbReference type="Proteomes" id="UP000015423">
    <property type="component" value="Chromosome"/>
</dbReference>
<dbReference type="PATRIC" id="fig|1214242.5.peg.26"/>
<dbReference type="eggNOG" id="ENOG502ZIC8">
    <property type="taxonomic scope" value="Bacteria"/>
</dbReference>